<dbReference type="PROSITE" id="PS51232">
    <property type="entry name" value="GBD_FH3"/>
    <property type="match status" value="1"/>
</dbReference>
<dbReference type="GO" id="GO:0005935">
    <property type="term" value="C:cellular bud neck"/>
    <property type="evidence" value="ECO:0007669"/>
    <property type="project" value="UniProtKB-ARBA"/>
</dbReference>
<dbReference type="GO" id="GO:0005737">
    <property type="term" value="C:cytoplasm"/>
    <property type="evidence" value="ECO:0007669"/>
    <property type="project" value="UniProtKB-ARBA"/>
</dbReference>
<dbReference type="OMA" id="RKWELIC"/>
<dbReference type="eggNOG" id="KOG1922">
    <property type="taxonomic scope" value="Eukaryota"/>
</dbReference>
<dbReference type="InterPro" id="IPR010473">
    <property type="entry name" value="GTPase-bd"/>
</dbReference>
<feature type="domain" description="FH2" evidence="6">
    <location>
        <begin position="862"/>
        <end position="1284"/>
    </location>
</feature>
<dbReference type="Proteomes" id="UP000006310">
    <property type="component" value="Chromosome 12"/>
</dbReference>
<dbReference type="GO" id="GO:0051016">
    <property type="term" value="P:barbed-end actin filament capping"/>
    <property type="evidence" value="ECO:0007669"/>
    <property type="project" value="UniProtKB-ARBA"/>
</dbReference>
<dbReference type="InterPro" id="IPR015425">
    <property type="entry name" value="FH2_Formin"/>
</dbReference>
<feature type="compositionally biased region" description="Acidic residues" evidence="4">
    <location>
        <begin position="1306"/>
        <end position="1318"/>
    </location>
</feature>
<proteinExistence type="inferred from homology"/>
<evidence type="ECO:0000313" key="7">
    <source>
        <dbReference type="EMBL" id="CCK72841.1"/>
    </source>
</evidence>
<feature type="domain" description="GBD/FH3" evidence="5">
    <location>
        <begin position="89"/>
        <end position="466"/>
    </location>
</feature>
<organism evidence="7 8">
    <name type="scientific">Huiozyma naganishii (strain ATCC MYA-139 / BCRC 22969 / CBS 8797 / KCTC 17520 / NBRC 10181 / NCYC 3082 / Yp74L-3)</name>
    <name type="common">Yeast</name>
    <name type="synonym">Kazachstania naganishii</name>
    <dbReference type="NCBI Taxonomy" id="1071383"/>
    <lineage>
        <taxon>Eukaryota</taxon>
        <taxon>Fungi</taxon>
        <taxon>Dikarya</taxon>
        <taxon>Ascomycota</taxon>
        <taxon>Saccharomycotina</taxon>
        <taxon>Saccharomycetes</taxon>
        <taxon>Saccharomycetales</taxon>
        <taxon>Saccharomycetaceae</taxon>
        <taxon>Huiozyma</taxon>
    </lineage>
</organism>
<dbReference type="PANTHER" id="PTHR47102:SF1">
    <property type="entry name" value="BNI1-RELATED PROTEIN 1"/>
    <property type="match status" value="1"/>
</dbReference>
<sequence length="1367" mass="153727">MSKRRSLGRTDLSWDCMKGTARSDTDEYDIAQTGLLLVGTGLSSSPLQGKSMPIGNSTFSTYNTLSDLSLMSSQTSGEALPPVVEYNAKKVPDERIVDTLFDQFLQSGVFFWGTAEQNLRDIPLARKWELICNDHNFNKTAKTGNDEKTSGNKLRKLLAGWTNLTDQQLTQRLHQLEKLLRQSADRLEFVQLPGVSQLLSLTPRINALNHYVFLKCFAAVIVEDKVADELVHDERFLNFLRDTMIGEDQSLRNKLQSCKILLMLAYQDDSCGHEIVWKLISPIQTSWIDELTNIAQNPVSHAQAHIQGRVLYITAAKPMDLVYDHLSTCLCLLNSILEASVALNVKYNILKSLKDAGIHNFFYSLDAIDSPLVFNQVKIYKEKEEQALTKINATKNGPFLPNLVYGTTLMLLIEKSTGTPLEVSMGQLFQCLLDILENRAYSESLRLFNAIIVLLTFFINKFTDSTRNATLPRITDDSLKPMFNESFENLMDSLQSDEVAARAMDQLEESEKKVSQLTDKLKKIQRQTNVERGRTHKEEDVFEELEQVKVMLDEKEIELGALTLQNKRLEEQLKEKTKKYDQTIAHQTLYPEKNTRRGINLFEHIKPSQAHLKRTGFQKGSRKVSLKSSRRINALSSLLESDDDNGKQDNSNIKGSVFCDSASSLGNISDNDPGVSDESSIALSRFASSTSIDNNIPTRSSSNIQTSLGQDEKPITSAYIYSHAASNTAHKQPSMHSDATFTGVSGHILDSNHSSNISLVGGELLDRNNGTPSTFTKEVAPPPPPPLPPFPMSTNLPVNASTESLPPPPPPPLPPGLKANAMDNGIMIPPPPPPLPPVMGPASSNFSNDDTVLNVVDKSNVTGGIAKPVKKLKQIHWDKVEDIEDTIWHNEEIRRDTLKHLQHDGVLKEIESTFKIKEAGPIAKKSCATEGSASKKSVSFLSRDLAQAFGINLHMFSNLSVDEFVKKVLGCDNDIIKNVPVLEFFNREELGAISSSTLRKYAPYCVQYFPEPDASNHTTFEPLPPLERGDEIFLKLCYVLRDYWSVRSHCLLVVCTYEKDYYDIVYKLQKLEDAMRRLKESTALQNFLYIIIEIGNYMNTKAASGVKISSLNKLVFIKSSDNKNLSFLHYIERLIRTKYPDIYRFVHDLKTVEDLGKLTLDQLELECSEYIGKIRKMGHAVKKGPLSDPAKLYPGDMVLKKIRFKAQRANSKAQLLESQMKLSSNDMNQLMKYYGEDPKDATTKNHFFTSFAEFLQLFKKCSRENIEREEMDRVYEQRRKLLEDKQSSRSKSGKGNSAAADAAGGNEDDDENEDEEDAVDKLLDKLREVAKPVGKPRERRTDDAESKSDSSALFERTQAMLSEIQNI</sequence>
<gene>
    <name evidence="7" type="primary">KNAG0L02250</name>
    <name evidence="7" type="ordered locus">KNAG_0L02250</name>
</gene>
<comment type="similarity">
    <text evidence="2">Belongs to the formin homology family. BNI1 subfamily.</text>
</comment>
<dbReference type="PANTHER" id="PTHR47102">
    <property type="entry name" value="PROTEIN BNI1"/>
    <property type="match status" value="1"/>
</dbReference>
<keyword evidence="8" id="KW-1185">Reference proteome</keyword>
<evidence type="ECO:0000259" key="5">
    <source>
        <dbReference type="PROSITE" id="PS51232"/>
    </source>
</evidence>
<feature type="compositionally biased region" description="Basic and acidic residues" evidence="4">
    <location>
        <begin position="1319"/>
        <end position="1348"/>
    </location>
</feature>
<dbReference type="SUPFAM" id="SSF101447">
    <property type="entry name" value="Formin homology 2 domain (FH2 domain)"/>
    <property type="match status" value="1"/>
</dbReference>
<dbReference type="Gene3D" id="6.10.30.50">
    <property type="match status" value="1"/>
</dbReference>
<dbReference type="Gene3D" id="1.20.58.2220">
    <property type="entry name" value="Formin, FH2 domain"/>
    <property type="match status" value="1"/>
</dbReference>
<dbReference type="PROSITE" id="PS51444">
    <property type="entry name" value="FH2"/>
    <property type="match status" value="1"/>
</dbReference>
<evidence type="ECO:0000256" key="4">
    <source>
        <dbReference type="SAM" id="MobiDB-lite"/>
    </source>
</evidence>
<dbReference type="GO" id="GO:0003779">
    <property type="term" value="F:actin binding"/>
    <property type="evidence" value="ECO:0007669"/>
    <property type="project" value="InterPro"/>
</dbReference>
<dbReference type="GO" id="GO:0005522">
    <property type="term" value="F:profilin binding"/>
    <property type="evidence" value="ECO:0007669"/>
    <property type="project" value="UniProtKB-ARBA"/>
</dbReference>
<dbReference type="RefSeq" id="XP_022467085.1">
    <property type="nucleotide sequence ID" value="XM_022610828.1"/>
</dbReference>
<feature type="region of interest" description="Disordered" evidence="4">
    <location>
        <begin position="1283"/>
        <end position="1367"/>
    </location>
</feature>
<dbReference type="FunFam" id="1.20.58.2220:FF:000006">
    <property type="entry name" value="Cytokinesis protein sepA"/>
    <property type="match status" value="1"/>
</dbReference>
<feature type="coiled-coil region" evidence="3">
    <location>
        <begin position="552"/>
        <end position="586"/>
    </location>
</feature>
<dbReference type="GO" id="GO:0071474">
    <property type="term" value="P:cellular hyperosmotic response"/>
    <property type="evidence" value="ECO:0007669"/>
    <property type="project" value="UniProtKB-ARBA"/>
</dbReference>
<dbReference type="InterPro" id="IPR016024">
    <property type="entry name" value="ARM-type_fold"/>
</dbReference>
<evidence type="ECO:0000256" key="3">
    <source>
        <dbReference type="SAM" id="Coils"/>
    </source>
</evidence>
<evidence type="ECO:0000313" key="8">
    <source>
        <dbReference type="Proteomes" id="UP000006310"/>
    </source>
</evidence>
<dbReference type="HOGENOM" id="CLU_002339_0_0_1"/>
<feature type="coiled-coil region" evidence="3">
    <location>
        <begin position="500"/>
        <end position="527"/>
    </location>
</feature>
<dbReference type="Gene3D" id="1.25.10.10">
    <property type="entry name" value="Leucine-rich Repeat Variant"/>
    <property type="match status" value="1"/>
</dbReference>
<feature type="region of interest" description="Disordered" evidence="4">
    <location>
        <begin position="768"/>
        <end position="811"/>
    </location>
</feature>
<dbReference type="GeneID" id="34528614"/>
<evidence type="ECO:0000259" key="6">
    <source>
        <dbReference type="PROSITE" id="PS51444"/>
    </source>
</evidence>
<dbReference type="SMART" id="SM00498">
    <property type="entry name" value="FH2"/>
    <property type="match status" value="1"/>
</dbReference>
<evidence type="ECO:0000256" key="2">
    <source>
        <dbReference type="ARBA" id="ARBA00037935"/>
    </source>
</evidence>
<keyword evidence="1 3" id="KW-0175">Coiled coil</keyword>
<dbReference type="GO" id="GO:1903475">
    <property type="term" value="P:mitotic actomyosin contractile ring assembly"/>
    <property type="evidence" value="ECO:0007669"/>
    <property type="project" value="UniProtKB-ARBA"/>
</dbReference>
<dbReference type="GO" id="GO:0070649">
    <property type="term" value="P:formin-nucleated actin cable assembly"/>
    <property type="evidence" value="ECO:0007669"/>
    <property type="project" value="UniProtKB-ARBA"/>
</dbReference>
<evidence type="ECO:0000256" key="1">
    <source>
        <dbReference type="ARBA" id="ARBA00023054"/>
    </source>
</evidence>
<dbReference type="InterPro" id="IPR042201">
    <property type="entry name" value="FH2_Formin_sf"/>
</dbReference>
<dbReference type="GO" id="GO:0043332">
    <property type="term" value="C:mating projection tip"/>
    <property type="evidence" value="ECO:0007669"/>
    <property type="project" value="TreeGrafter"/>
</dbReference>
<dbReference type="GO" id="GO:0032153">
    <property type="term" value="C:cell division site"/>
    <property type="evidence" value="ECO:0007669"/>
    <property type="project" value="TreeGrafter"/>
</dbReference>
<name>J7SB86_HUIN7</name>
<accession>J7SB86</accession>
<reference evidence="7 8" key="1">
    <citation type="journal article" date="2011" name="Proc. Natl. Acad. Sci. U.S.A.">
        <title>Evolutionary erosion of yeast sex chromosomes by mating-type switching accidents.</title>
        <authorList>
            <person name="Gordon J.L."/>
            <person name="Armisen D."/>
            <person name="Proux-Wera E."/>
            <person name="Oheigeartaigh S.S."/>
            <person name="Byrne K.P."/>
            <person name="Wolfe K.H."/>
        </authorList>
    </citation>
    <scope>NUCLEOTIDE SEQUENCE [LARGE SCALE GENOMIC DNA]</scope>
    <source>
        <strain evidence="8">ATCC MYA-139 / BCRC 22969 / CBS 8797 / CCRC 22969 / KCTC 17520 / NBRC 10181 / NCYC 3082</strain>
    </source>
</reference>
<reference evidence="8" key="2">
    <citation type="submission" date="2012-08" db="EMBL/GenBank/DDBJ databases">
        <title>Genome sequence of Kazachstania naganishii.</title>
        <authorList>
            <person name="Gordon J.L."/>
            <person name="Armisen D."/>
            <person name="Proux-Wera E."/>
            <person name="OhEigeartaigh S.S."/>
            <person name="Byrne K.P."/>
            <person name="Wolfe K.H."/>
        </authorList>
    </citation>
    <scope>NUCLEOTIDE SEQUENCE [LARGE SCALE GENOMIC DNA]</scope>
    <source>
        <strain evidence="8">ATCC MYA-139 / BCRC 22969 / CBS 8797 / CCRC 22969 / KCTC 17520 / NBRC 10181 / NCYC 3082</strain>
    </source>
</reference>
<dbReference type="STRING" id="1071383.J7SB86"/>
<dbReference type="InterPro" id="IPR011989">
    <property type="entry name" value="ARM-like"/>
</dbReference>
<dbReference type="GO" id="GO:0045010">
    <property type="term" value="P:actin nucleation"/>
    <property type="evidence" value="ECO:0007669"/>
    <property type="project" value="UniProtKB-ARBA"/>
</dbReference>
<dbReference type="GO" id="GO:0031267">
    <property type="term" value="F:small GTPase binding"/>
    <property type="evidence" value="ECO:0007669"/>
    <property type="project" value="InterPro"/>
</dbReference>
<feature type="compositionally biased region" description="Polar residues" evidence="4">
    <location>
        <begin position="792"/>
        <end position="804"/>
    </location>
</feature>
<dbReference type="InterPro" id="IPR014768">
    <property type="entry name" value="GBD/FH3_dom"/>
</dbReference>
<dbReference type="SMART" id="SM01140">
    <property type="entry name" value="Drf_GBD"/>
    <property type="match status" value="1"/>
</dbReference>
<dbReference type="InterPro" id="IPR051661">
    <property type="entry name" value="Actin_filament_regulator"/>
</dbReference>
<dbReference type="OrthoDB" id="1104827at2759"/>
<protein>
    <recommendedName>
        <fullName evidence="9">FH2 domain-containing protein</fullName>
    </recommendedName>
</protein>
<evidence type="ECO:0008006" key="9">
    <source>
        <dbReference type="Google" id="ProtNLM"/>
    </source>
</evidence>
<dbReference type="KEGG" id="kng:KNAG_0L02250"/>
<dbReference type="Pfam" id="PF02181">
    <property type="entry name" value="FH2"/>
    <property type="match status" value="1"/>
</dbReference>
<dbReference type="SUPFAM" id="SSF48371">
    <property type="entry name" value="ARM repeat"/>
    <property type="match status" value="1"/>
</dbReference>
<dbReference type="EMBL" id="HE978325">
    <property type="protein sequence ID" value="CCK72841.1"/>
    <property type="molecule type" value="Genomic_DNA"/>
</dbReference>
<feature type="compositionally biased region" description="Pro residues" evidence="4">
    <location>
        <begin position="780"/>
        <end position="791"/>
    </location>
</feature>